<gene>
    <name evidence="1" type="ORF">PXEA_LOCUS16590</name>
</gene>
<evidence type="ECO:0000313" key="1">
    <source>
        <dbReference type="EMBL" id="VEL23150.1"/>
    </source>
</evidence>
<dbReference type="InterPro" id="IPR039725">
    <property type="entry name" value="CC2D1A/B"/>
</dbReference>
<dbReference type="Proteomes" id="UP000784294">
    <property type="component" value="Unassembled WGS sequence"/>
</dbReference>
<protein>
    <submittedName>
        <fullName evidence="1">Uncharacterized protein</fullName>
    </submittedName>
</protein>
<reference evidence="1" key="1">
    <citation type="submission" date="2018-11" db="EMBL/GenBank/DDBJ databases">
        <authorList>
            <consortium name="Pathogen Informatics"/>
        </authorList>
    </citation>
    <scope>NUCLEOTIDE SEQUENCE</scope>
</reference>
<organism evidence="1 2">
    <name type="scientific">Protopolystoma xenopodis</name>
    <dbReference type="NCBI Taxonomy" id="117903"/>
    <lineage>
        <taxon>Eukaryota</taxon>
        <taxon>Metazoa</taxon>
        <taxon>Spiralia</taxon>
        <taxon>Lophotrochozoa</taxon>
        <taxon>Platyhelminthes</taxon>
        <taxon>Monogenea</taxon>
        <taxon>Polyopisthocotylea</taxon>
        <taxon>Polystomatidea</taxon>
        <taxon>Polystomatidae</taxon>
        <taxon>Protopolystoma</taxon>
    </lineage>
</organism>
<dbReference type="EMBL" id="CAAALY010060291">
    <property type="protein sequence ID" value="VEL23150.1"/>
    <property type="molecule type" value="Genomic_DNA"/>
</dbReference>
<dbReference type="AlphaFoldDB" id="A0A448WY68"/>
<accession>A0A448WY68</accession>
<name>A0A448WY68_9PLAT</name>
<dbReference type="PANTHER" id="PTHR13076">
    <property type="entry name" value="COILED-COIL AND C2 DOMAIN-CONTAINING PROTEIN 1-LIKE"/>
    <property type="match status" value="1"/>
</dbReference>
<sequence length="113" mass="12277">MSSVFSALPCSFLLFEAVYYRRGILKKNGVLGVASVPLGELANSATIEQAFDLVEGRKAVGGRIEIRLRHREPLEASPLNEISSFLSLSNLPFASSCKLLSSYHDEVSFPGCV</sequence>
<dbReference type="OrthoDB" id="19996at2759"/>
<proteinExistence type="predicted"/>
<evidence type="ECO:0000313" key="2">
    <source>
        <dbReference type="Proteomes" id="UP000784294"/>
    </source>
</evidence>
<dbReference type="PANTHER" id="PTHR13076:SF9">
    <property type="entry name" value="COILED-COIL AND C2 DOMAIN-CONTAINING PROTEIN 1-LIKE"/>
    <property type="match status" value="1"/>
</dbReference>
<dbReference type="GO" id="GO:0001227">
    <property type="term" value="F:DNA-binding transcription repressor activity, RNA polymerase II-specific"/>
    <property type="evidence" value="ECO:0007669"/>
    <property type="project" value="InterPro"/>
</dbReference>
<comment type="caution">
    <text evidence="1">The sequence shown here is derived from an EMBL/GenBank/DDBJ whole genome shotgun (WGS) entry which is preliminary data.</text>
</comment>
<keyword evidence="2" id="KW-1185">Reference proteome</keyword>